<evidence type="ECO:0000256" key="2">
    <source>
        <dbReference type="ARBA" id="ARBA00010987"/>
    </source>
</evidence>
<evidence type="ECO:0000256" key="1">
    <source>
        <dbReference type="ARBA" id="ARBA00004564"/>
    </source>
</evidence>
<proteinExistence type="inferred from homology"/>
<dbReference type="Pfam" id="PF01216">
    <property type="entry name" value="Calsequestrin"/>
    <property type="match status" value="1"/>
</dbReference>
<evidence type="ECO:0000256" key="4">
    <source>
        <dbReference type="ARBA" id="ARBA00022951"/>
    </source>
</evidence>
<evidence type="ECO:0000256" key="6">
    <source>
        <dbReference type="RuleBase" id="RU000648"/>
    </source>
</evidence>
<dbReference type="AlphaFoldDB" id="A0A443SMU9"/>
<organism evidence="8 9">
    <name type="scientific">Leptotrombidium deliense</name>
    <dbReference type="NCBI Taxonomy" id="299467"/>
    <lineage>
        <taxon>Eukaryota</taxon>
        <taxon>Metazoa</taxon>
        <taxon>Ecdysozoa</taxon>
        <taxon>Arthropoda</taxon>
        <taxon>Chelicerata</taxon>
        <taxon>Arachnida</taxon>
        <taxon>Acari</taxon>
        <taxon>Acariformes</taxon>
        <taxon>Trombidiformes</taxon>
        <taxon>Prostigmata</taxon>
        <taxon>Anystina</taxon>
        <taxon>Parasitengona</taxon>
        <taxon>Trombiculoidea</taxon>
        <taxon>Trombiculidae</taxon>
        <taxon>Leptotrombidium</taxon>
    </lineage>
</organism>
<dbReference type="InterPro" id="IPR007110">
    <property type="entry name" value="Ig-like_dom"/>
</dbReference>
<dbReference type="OrthoDB" id="10039395at2759"/>
<name>A0A443SMU9_9ACAR</name>
<dbReference type="InterPro" id="IPR001393">
    <property type="entry name" value="Calsequestrin"/>
</dbReference>
<comment type="function">
    <text evidence="6">Calsequestrin is a high-capacity, moderate affinity, calcium-binding protein and thus acts as an internal calcium store in muscle.</text>
</comment>
<dbReference type="GO" id="GO:0033018">
    <property type="term" value="C:sarcoplasmic reticulum lumen"/>
    <property type="evidence" value="ECO:0007669"/>
    <property type="project" value="UniProtKB-SubCell"/>
</dbReference>
<feature type="domain" description="Ig-like" evidence="7">
    <location>
        <begin position="408"/>
        <end position="505"/>
    </location>
</feature>
<dbReference type="STRING" id="299467.A0A443SMU9"/>
<dbReference type="EMBL" id="NCKV01001184">
    <property type="protein sequence ID" value="RWS28848.1"/>
    <property type="molecule type" value="Genomic_DNA"/>
</dbReference>
<comment type="caution">
    <text evidence="8">The sequence shown here is derived from an EMBL/GenBank/DDBJ whole genome shotgun (WGS) entry which is preliminary data.</text>
</comment>
<dbReference type="Gene3D" id="2.60.40.10">
    <property type="entry name" value="Immunoglobulins"/>
    <property type="match status" value="1"/>
</dbReference>
<keyword evidence="9" id="KW-1185">Reference proteome</keyword>
<protein>
    <recommendedName>
        <fullName evidence="6">Calsequestrin</fullName>
    </recommendedName>
</protein>
<dbReference type="InterPro" id="IPR013783">
    <property type="entry name" value="Ig-like_fold"/>
</dbReference>
<dbReference type="GO" id="GO:0051279">
    <property type="term" value="P:regulation of release of sequestered calcium ion into cytosol"/>
    <property type="evidence" value="ECO:0007669"/>
    <property type="project" value="TreeGrafter"/>
</dbReference>
<keyword evidence="4" id="KW-0703">Sarcoplasmic reticulum</keyword>
<dbReference type="InterPro" id="IPR036179">
    <property type="entry name" value="Ig-like_dom_sf"/>
</dbReference>
<dbReference type="PANTHER" id="PTHR10033">
    <property type="entry name" value="CALSEQUESTRIN"/>
    <property type="match status" value="1"/>
</dbReference>
<dbReference type="Gene3D" id="3.40.30.10">
    <property type="entry name" value="Glutaredoxin"/>
    <property type="match status" value="3"/>
</dbReference>
<keyword evidence="3 6" id="KW-0106">Calcium</keyword>
<accession>A0A443SMU9</accession>
<dbReference type="SMART" id="SM00409">
    <property type="entry name" value="IG"/>
    <property type="match status" value="1"/>
</dbReference>
<dbReference type="GO" id="GO:0005509">
    <property type="term" value="F:calcium ion binding"/>
    <property type="evidence" value="ECO:0007669"/>
    <property type="project" value="InterPro"/>
</dbReference>
<sequence>MRFKLASIAIFFILFTVNVINCLEFFKFLNAPNYDGLSRAKKLTLNEETKNELSNLITELNVNSKGLLLVIESDSLNGQKKRGEKIEQFVELSAQLLEKRNVSVYRISIPKDASQVPAELAHFKCGDIYLYYAGKKYQYFGRRDALSLLSFVLKLNENRQIKEINGKLDKIAYDTIQSPKVVGFFMQGTADYNEFVAAAALFSPSIPFFVVTDRTKLPIACPQNPATAANIESFVNQNRGIVLTHLNEHNLHDPSILNTDKHLILAIGEQNSPIGGYFHRLITKLIRNVTTIETPKSETGSKTQKSKIKVKVATVDQKVDTVLENVSIVWVDLQSFPTLYLMMDQLERVLNFPPGLSFHLGAVNVTSNQSVWFDTSSLNITADKGADEANIAALKQWIDDIVASRIKPAKIGVQSFSVKPSNTIVNEGDNFVLQCLVENQVGDCLWLKDGQNIGFNLNRYGNHYAWKAAKANGDCSLLVNGAEFEMDDGNWACEVTGDQTNPTITSPPAKITVNKNTVKVEF</sequence>
<evidence type="ECO:0000259" key="7">
    <source>
        <dbReference type="PROSITE" id="PS50835"/>
    </source>
</evidence>
<dbReference type="SUPFAM" id="SSF48726">
    <property type="entry name" value="Immunoglobulin"/>
    <property type="match status" value="1"/>
</dbReference>
<dbReference type="PANTHER" id="PTHR10033:SF0">
    <property type="entry name" value="CALSEQUESTRIN"/>
    <property type="match status" value="1"/>
</dbReference>
<comment type="similarity">
    <text evidence="2 6">Belongs to the calsequestrin family.</text>
</comment>
<evidence type="ECO:0000313" key="8">
    <source>
        <dbReference type="EMBL" id="RWS28848.1"/>
    </source>
</evidence>
<keyword evidence="5" id="KW-0514">Muscle protein</keyword>
<evidence type="ECO:0000256" key="5">
    <source>
        <dbReference type="ARBA" id="ARBA00023179"/>
    </source>
</evidence>
<evidence type="ECO:0000256" key="3">
    <source>
        <dbReference type="ARBA" id="ARBA00022837"/>
    </source>
</evidence>
<gene>
    <name evidence="8" type="ORF">B4U80_06463</name>
</gene>
<dbReference type="Proteomes" id="UP000288716">
    <property type="component" value="Unassembled WGS sequence"/>
</dbReference>
<reference evidence="8 9" key="1">
    <citation type="journal article" date="2018" name="Gigascience">
        <title>Genomes of trombidid mites reveal novel predicted allergens and laterally-transferred genes associated with secondary metabolism.</title>
        <authorList>
            <person name="Dong X."/>
            <person name="Chaisiri K."/>
            <person name="Xia D."/>
            <person name="Armstrong S.D."/>
            <person name="Fang Y."/>
            <person name="Donnelly M.J."/>
            <person name="Kadowaki T."/>
            <person name="McGarry J.W."/>
            <person name="Darby A.C."/>
            <person name="Makepeace B.L."/>
        </authorList>
    </citation>
    <scope>NUCLEOTIDE SEQUENCE [LARGE SCALE GENOMIC DNA]</scope>
    <source>
        <strain evidence="8">UoL-UT</strain>
    </source>
</reference>
<comment type="subcellular location">
    <subcellularLocation>
        <location evidence="1">Sarcoplasmic reticulum lumen</location>
    </subcellularLocation>
</comment>
<dbReference type="PROSITE" id="PS50835">
    <property type="entry name" value="IG_LIKE"/>
    <property type="match status" value="1"/>
</dbReference>
<dbReference type="VEuPathDB" id="VectorBase:LDEU003191"/>
<dbReference type="InterPro" id="IPR003599">
    <property type="entry name" value="Ig_sub"/>
</dbReference>
<evidence type="ECO:0000313" key="9">
    <source>
        <dbReference type="Proteomes" id="UP000288716"/>
    </source>
</evidence>